<dbReference type="Proteomes" id="UP001151088">
    <property type="component" value="Unassembled WGS sequence"/>
</dbReference>
<accession>A0A9X2PMH5</accession>
<dbReference type="EMBL" id="JANTHZ010000015">
    <property type="protein sequence ID" value="MCS0497867.1"/>
    <property type="molecule type" value="Genomic_DNA"/>
</dbReference>
<gene>
    <name evidence="1" type="ORF">NVS89_22510</name>
</gene>
<reference evidence="1" key="1">
    <citation type="submission" date="2022-08" db="EMBL/GenBank/DDBJ databases">
        <authorList>
            <person name="Li F."/>
        </authorList>
    </citation>
    <scope>NUCLEOTIDE SEQUENCE</scope>
    <source>
        <strain evidence="1">MQZ15Z-1</strain>
    </source>
</reference>
<protein>
    <recommendedName>
        <fullName evidence="3">Phage gp6-like head-tail connector protein</fullName>
    </recommendedName>
</protein>
<evidence type="ECO:0000313" key="2">
    <source>
        <dbReference type="Proteomes" id="UP001151088"/>
    </source>
</evidence>
<sequence>MLTIVTPADDRNLLSIEQLRVAAGFASSDASHDMDLARIGLGVSDRIARECGIAGDGVRPPTLKRETVEQTFRLSCPVSLLLLARRFVSGVTSVSIDGEAAATSDYELDASAGMLRRLRESRPAMWQPATVVITYAAGFDDVPGDLVLAASVAVQEQWSATQRDPLLKRDRVDGIGEQEFWVGGIGGAVPGAFSSTVQALLEPFRTMWVS</sequence>
<organism evidence="1 2">
    <name type="scientific">Ancylobacter mangrovi</name>
    <dbReference type="NCBI Taxonomy" id="2972472"/>
    <lineage>
        <taxon>Bacteria</taxon>
        <taxon>Pseudomonadati</taxon>
        <taxon>Pseudomonadota</taxon>
        <taxon>Alphaproteobacteria</taxon>
        <taxon>Hyphomicrobiales</taxon>
        <taxon>Xanthobacteraceae</taxon>
        <taxon>Ancylobacter</taxon>
    </lineage>
</organism>
<comment type="caution">
    <text evidence="1">The sequence shown here is derived from an EMBL/GenBank/DDBJ whole genome shotgun (WGS) entry which is preliminary data.</text>
</comment>
<proteinExistence type="predicted"/>
<dbReference type="AlphaFoldDB" id="A0A9X2PMH5"/>
<keyword evidence="2" id="KW-1185">Reference proteome</keyword>
<name>A0A9X2PMH5_9HYPH</name>
<evidence type="ECO:0008006" key="3">
    <source>
        <dbReference type="Google" id="ProtNLM"/>
    </source>
</evidence>
<evidence type="ECO:0000313" key="1">
    <source>
        <dbReference type="EMBL" id="MCS0497867.1"/>
    </source>
</evidence>